<dbReference type="GO" id="GO:0016787">
    <property type="term" value="F:hydrolase activity"/>
    <property type="evidence" value="ECO:0007669"/>
    <property type="project" value="UniProtKB-KW"/>
</dbReference>
<evidence type="ECO:0000313" key="3">
    <source>
        <dbReference type="EMBL" id="MBH9577005.1"/>
    </source>
</evidence>
<comment type="caution">
    <text evidence="3">The sequence shown here is derived from an EMBL/GenBank/DDBJ whole genome shotgun (WGS) entry which is preliminary data.</text>
</comment>
<sequence length="477" mass="51905">MFLRLLRLLPLLLALGVQAEEAPLRFSLPGAAQGFDAGQYPAHWRFRRLAEPVFGSRILVLEAGDPQAQPLMLVHGLGQNGLRDWLGQIEPLAARYRVIALDLPGFGHSEPGQGRYSPTNFARLLAWLHTELGLAPGPVVGHSMGGAVALRYAASHPEQVTQLVLVDAAGILERSSFLKTPTTLPRELDGAPRLLRRLAHQAKDLGDSLVELSGLGADPTAWLSAHDGAWRLLLQDQPNTNAALALMEEDFSAAAHQLPRPTTLIWGERDRVAPLRTGQALLATLPQARLYTLPEAAHVPMADQPQAFQQLLLQALEAPWPAAAPAEPAAGSLPDLHCQHQTGTVYRGAYRRVLIQACTGVQLEDLQAQELRVEDSLVSLARVRIQAPRGAALHSLRSVLTATASQLSGEWAIRADDSRLDLAGVQLQGEQTAVQVDGRSRLLLSISRLESPQYRGYAHGLYRFRQRSLDGLLAPIR</sequence>
<dbReference type="RefSeq" id="WP_198110729.1">
    <property type="nucleotide sequence ID" value="NZ_JAEDAK010000005.1"/>
</dbReference>
<feature type="chain" id="PRO_5037256487" evidence="1">
    <location>
        <begin position="20"/>
        <end position="477"/>
    </location>
</feature>
<keyword evidence="1" id="KW-0732">Signal</keyword>
<dbReference type="Gene3D" id="3.40.50.1820">
    <property type="entry name" value="alpha/beta hydrolase"/>
    <property type="match status" value="1"/>
</dbReference>
<feature type="domain" description="AB hydrolase-1" evidence="2">
    <location>
        <begin position="70"/>
        <end position="302"/>
    </location>
</feature>
<keyword evidence="3" id="KW-0378">Hydrolase</keyword>
<dbReference type="PRINTS" id="PR00412">
    <property type="entry name" value="EPOXHYDRLASE"/>
</dbReference>
<dbReference type="PANTHER" id="PTHR46438:SF11">
    <property type="entry name" value="LIPASE-RELATED"/>
    <property type="match status" value="1"/>
</dbReference>
<dbReference type="PRINTS" id="PR00111">
    <property type="entry name" value="ABHYDROLASE"/>
</dbReference>
<protein>
    <submittedName>
        <fullName evidence="3">Alpha/beta fold hydrolase</fullName>
    </submittedName>
</protein>
<feature type="signal peptide" evidence="1">
    <location>
        <begin position="1"/>
        <end position="19"/>
    </location>
</feature>
<dbReference type="InterPro" id="IPR000639">
    <property type="entry name" value="Epox_hydrolase-like"/>
</dbReference>
<evidence type="ECO:0000259" key="2">
    <source>
        <dbReference type="Pfam" id="PF00561"/>
    </source>
</evidence>
<dbReference type="EMBL" id="JAEDAK010000005">
    <property type="protein sequence ID" value="MBH9577005.1"/>
    <property type="molecule type" value="Genomic_DNA"/>
</dbReference>
<evidence type="ECO:0000313" key="4">
    <source>
        <dbReference type="Proteomes" id="UP000613266"/>
    </source>
</evidence>
<dbReference type="Proteomes" id="UP000613266">
    <property type="component" value="Unassembled WGS sequence"/>
</dbReference>
<dbReference type="AlphaFoldDB" id="A0A931J6E8"/>
<proteinExistence type="predicted"/>
<dbReference type="PANTHER" id="PTHR46438">
    <property type="entry name" value="ALPHA/BETA-HYDROLASES SUPERFAMILY PROTEIN"/>
    <property type="match status" value="1"/>
</dbReference>
<dbReference type="SUPFAM" id="SSF53474">
    <property type="entry name" value="alpha/beta-Hydrolases"/>
    <property type="match status" value="1"/>
</dbReference>
<reference evidence="3" key="1">
    <citation type="submission" date="2020-12" db="EMBL/GenBank/DDBJ databases">
        <title>The genome sequence of Inhella sp. 1Y17.</title>
        <authorList>
            <person name="Liu Y."/>
        </authorList>
    </citation>
    <scope>NUCLEOTIDE SEQUENCE</scope>
    <source>
        <strain evidence="3">1Y17</strain>
    </source>
</reference>
<dbReference type="Pfam" id="PF00561">
    <property type="entry name" value="Abhydrolase_1"/>
    <property type="match status" value="1"/>
</dbReference>
<evidence type="ECO:0000256" key="1">
    <source>
        <dbReference type="SAM" id="SignalP"/>
    </source>
</evidence>
<dbReference type="InterPro" id="IPR029058">
    <property type="entry name" value="AB_hydrolase_fold"/>
</dbReference>
<name>A0A931J6E8_9BURK</name>
<keyword evidence="4" id="KW-1185">Reference proteome</keyword>
<organism evidence="3 4">
    <name type="scientific">Inhella proteolytica</name>
    <dbReference type="NCBI Taxonomy" id="2795029"/>
    <lineage>
        <taxon>Bacteria</taxon>
        <taxon>Pseudomonadati</taxon>
        <taxon>Pseudomonadota</taxon>
        <taxon>Betaproteobacteria</taxon>
        <taxon>Burkholderiales</taxon>
        <taxon>Sphaerotilaceae</taxon>
        <taxon>Inhella</taxon>
    </lineage>
</organism>
<gene>
    <name evidence="3" type="ORF">I7X39_08815</name>
</gene>
<accession>A0A931J6E8</accession>
<dbReference type="InterPro" id="IPR000073">
    <property type="entry name" value="AB_hydrolase_1"/>
</dbReference>